<dbReference type="InterPro" id="IPR006585">
    <property type="entry name" value="FTP1"/>
</dbReference>
<evidence type="ECO:0000259" key="8">
    <source>
        <dbReference type="SMART" id="SM00607"/>
    </source>
</evidence>
<dbReference type="PANTHER" id="PTHR45713">
    <property type="entry name" value="FTP DOMAIN-CONTAINING PROTEIN"/>
    <property type="match status" value="1"/>
</dbReference>
<dbReference type="AlphaFoldDB" id="A0AAD9JGM0"/>
<gene>
    <name evidence="9" type="ORF">NP493_2533g00023</name>
</gene>
<proteinExistence type="inferred from homology"/>
<keyword evidence="5" id="KW-0430">Lectin</keyword>
<dbReference type="SUPFAM" id="SSF49785">
    <property type="entry name" value="Galactose-binding domain-like"/>
    <property type="match status" value="1"/>
</dbReference>
<feature type="domain" description="Fucolectin tachylectin-4 pentraxin-1" evidence="8">
    <location>
        <begin position="48"/>
        <end position="198"/>
    </location>
</feature>
<protein>
    <recommendedName>
        <fullName evidence="8">Fucolectin tachylectin-4 pentraxin-1 domain-containing protein</fullName>
    </recommendedName>
</protein>
<evidence type="ECO:0000313" key="9">
    <source>
        <dbReference type="EMBL" id="KAK2152060.1"/>
    </source>
</evidence>
<keyword evidence="4" id="KW-0479">Metal-binding</keyword>
<dbReference type="GO" id="GO:0010185">
    <property type="term" value="P:regulation of cellular defense response"/>
    <property type="evidence" value="ECO:0007669"/>
    <property type="project" value="UniProtKB-ARBA"/>
</dbReference>
<comment type="subunit">
    <text evidence="3">Homotrimer.</text>
</comment>
<evidence type="ECO:0000256" key="7">
    <source>
        <dbReference type="ARBA" id="ARBA00023157"/>
    </source>
</evidence>
<evidence type="ECO:0000256" key="6">
    <source>
        <dbReference type="ARBA" id="ARBA00022837"/>
    </source>
</evidence>
<comment type="similarity">
    <text evidence="2">Belongs to the fucolectin family.</text>
</comment>
<keyword evidence="10" id="KW-1185">Reference proteome</keyword>
<dbReference type="Proteomes" id="UP001209878">
    <property type="component" value="Unassembled WGS sequence"/>
</dbReference>
<evidence type="ECO:0000256" key="3">
    <source>
        <dbReference type="ARBA" id="ARBA00011233"/>
    </source>
</evidence>
<sequence>MKDRQGSCIFPCRCTKGCDTATGDCLNGGTCIDGPPSGHRWHGRACQTGNVAYMKKASQIDEKINHNSKIYPASNAVDGKTDSVMINKRCAHPSTNNDNMTAWWKVDLNDMYRLFSVVIYNRDGSSYRLDGFTLSVGTRSDQLVPCGTHIGPVKRSASVTTSCEAVGRYLEFRRIISTRQPNIGGLCEVVVIGHLYIDCSRCPPASGCNNVIGCDVCDPGKQQPDCKKRT</sequence>
<evidence type="ECO:0000256" key="5">
    <source>
        <dbReference type="ARBA" id="ARBA00022734"/>
    </source>
</evidence>
<dbReference type="EMBL" id="JAODUO010002517">
    <property type="protein sequence ID" value="KAK2152060.1"/>
    <property type="molecule type" value="Genomic_DNA"/>
</dbReference>
<accession>A0AAD9JGM0</accession>
<comment type="caution">
    <text evidence="9">The sequence shown here is derived from an EMBL/GenBank/DDBJ whole genome shotgun (WGS) entry which is preliminary data.</text>
</comment>
<evidence type="ECO:0000256" key="1">
    <source>
        <dbReference type="ARBA" id="ARBA00002219"/>
    </source>
</evidence>
<dbReference type="GO" id="GO:0042806">
    <property type="term" value="F:fucose binding"/>
    <property type="evidence" value="ECO:0007669"/>
    <property type="project" value="UniProtKB-ARBA"/>
</dbReference>
<dbReference type="GO" id="GO:0046872">
    <property type="term" value="F:metal ion binding"/>
    <property type="evidence" value="ECO:0007669"/>
    <property type="project" value="UniProtKB-KW"/>
</dbReference>
<organism evidence="9 10">
    <name type="scientific">Ridgeia piscesae</name>
    <name type="common">Tubeworm</name>
    <dbReference type="NCBI Taxonomy" id="27915"/>
    <lineage>
        <taxon>Eukaryota</taxon>
        <taxon>Metazoa</taxon>
        <taxon>Spiralia</taxon>
        <taxon>Lophotrochozoa</taxon>
        <taxon>Annelida</taxon>
        <taxon>Polychaeta</taxon>
        <taxon>Sedentaria</taxon>
        <taxon>Canalipalpata</taxon>
        <taxon>Sabellida</taxon>
        <taxon>Siboglinidae</taxon>
        <taxon>Ridgeia</taxon>
    </lineage>
</organism>
<evidence type="ECO:0000256" key="4">
    <source>
        <dbReference type="ARBA" id="ARBA00022723"/>
    </source>
</evidence>
<comment type="function">
    <text evidence="1">Acts as a defensive agent. Recognizes blood group fucosylated oligosaccharides including A, B, H and Lewis B-type antigens. Does not recognize Lewis A antigen and has low affinity for monovalent haptens.</text>
</comment>
<dbReference type="GO" id="GO:0001868">
    <property type="term" value="P:regulation of complement activation, lectin pathway"/>
    <property type="evidence" value="ECO:0007669"/>
    <property type="project" value="UniProtKB-ARBA"/>
</dbReference>
<name>A0AAD9JGM0_RIDPI</name>
<reference evidence="9" key="1">
    <citation type="journal article" date="2023" name="Mol. Biol. Evol.">
        <title>Third-Generation Sequencing Reveals the Adaptive Role of the Epigenome in Three Deep-Sea Polychaetes.</title>
        <authorList>
            <person name="Perez M."/>
            <person name="Aroh O."/>
            <person name="Sun Y."/>
            <person name="Lan Y."/>
            <person name="Juniper S.K."/>
            <person name="Young C.R."/>
            <person name="Angers B."/>
            <person name="Qian P.Y."/>
        </authorList>
    </citation>
    <scope>NUCLEOTIDE SEQUENCE</scope>
    <source>
        <strain evidence="9">R07B-5</strain>
    </source>
</reference>
<dbReference type="Gene3D" id="2.60.120.260">
    <property type="entry name" value="Galactose-binding domain-like"/>
    <property type="match status" value="1"/>
</dbReference>
<evidence type="ECO:0000313" key="10">
    <source>
        <dbReference type="Proteomes" id="UP001209878"/>
    </source>
</evidence>
<keyword evidence="7" id="KW-1015">Disulfide bond</keyword>
<evidence type="ECO:0000256" key="2">
    <source>
        <dbReference type="ARBA" id="ARBA00010147"/>
    </source>
</evidence>
<dbReference type="SMART" id="SM00607">
    <property type="entry name" value="FTP"/>
    <property type="match status" value="1"/>
</dbReference>
<dbReference type="PANTHER" id="PTHR45713:SF6">
    <property type="entry name" value="F5_8 TYPE C DOMAIN-CONTAINING PROTEIN"/>
    <property type="match status" value="1"/>
</dbReference>
<dbReference type="InterPro" id="IPR008979">
    <property type="entry name" value="Galactose-bd-like_sf"/>
</dbReference>
<dbReference type="InterPro" id="IPR051941">
    <property type="entry name" value="BG_Antigen-Binding_Lectin"/>
</dbReference>
<dbReference type="Pfam" id="PF22633">
    <property type="entry name" value="F5_F8_type_C_2"/>
    <property type="match status" value="1"/>
</dbReference>
<keyword evidence="6" id="KW-0106">Calcium</keyword>